<comment type="caution">
    <text evidence="1">The sequence shown here is derived from an EMBL/GenBank/DDBJ whole genome shotgun (WGS) entry which is preliminary data.</text>
</comment>
<proteinExistence type="predicted"/>
<evidence type="ECO:0000313" key="2">
    <source>
        <dbReference type="Proteomes" id="UP000029453"/>
    </source>
</evidence>
<gene>
    <name evidence="1" type="ORF">PPOP_1197</name>
</gene>
<accession>M9LGS9</accession>
<dbReference type="OrthoDB" id="2914191at2"/>
<dbReference type="Proteomes" id="UP000029453">
    <property type="component" value="Unassembled WGS sequence"/>
</dbReference>
<dbReference type="EMBL" id="BALG01000051">
    <property type="protein sequence ID" value="GAC41840.1"/>
    <property type="molecule type" value="Genomic_DNA"/>
</dbReference>
<reference evidence="1 2" key="1">
    <citation type="submission" date="2012-10" db="EMBL/GenBank/DDBJ databases">
        <title>Draft Genome Sequence of Paenibacillus popilliae ATCC 14706T.</title>
        <authorList>
            <person name="Iiyama K."/>
            <person name="Mori K."/>
            <person name="Mon H."/>
            <person name="Chieda Y."/>
            <person name="Lee J.M."/>
            <person name="Kusakabe T."/>
            <person name="Tashiro K."/>
            <person name="Asano S."/>
            <person name="Yasunaga-Aoki C."/>
            <person name="Shimizu S."/>
        </authorList>
    </citation>
    <scope>NUCLEOTIDE SEQUENCE [LARGE SCALE GENOMIC DNA]</scope>
    <source>
        <strain evidence="1 2">ATCC 14706</strain>
    </source>
</reference>
<protein>
    <submittedName>
        <fullName evidence="1">Uncharacterized protein</fullName>
    </submittedName>
</protein>
<organism evidence="1 2">
    <name type="scientific">Paenibacillus popilliae ATCC 14706</name>
    <dbReference type="NCBI Taxonomy" id="1212764"/>
    <lineage>
        <taxon>Bacteria</taxon>
        <taxon>Bacillati</taxon>
        <taxon>Bacillota</taxon>
        <taxon>Bacilli</taxon>
        <taxon>Bacillales</taxon>
        <taxon>Paenibacillaceae</taxon>
        <taxon>Paenibacillus</taxon>
    </lineage>
</organism>
<keyword evidence="2" id="KW-1185">Reference proteome</keyword>
<name>M9LGS9_PAEPP</name>
<evidence type="ECO:0000313" key="1">
    <source>
        <dbReference type="EMBL" id="GAC41840.1"/>
    </source>
</evidence>
<feature type="non-terminal residue" evidence="1">
    <location>
        <position position="127"/>
    </location>
</feature>
<sequence>QIDIQAKERFKEKYFEVDPIITAYRETLKEVMEEKLFEGEIDYWVLVEGLFSDGRKMKRDDFLQVITVDKSLRYSDGSLIEPYASRLADIPEEIDFATFEYLVVLKRIEADFDDYLHDAWMEHFFIV</sequence>
<dbReference type="RefSeq" id="WP_006285199.1">
    <property type="nucleotide sequence ID" value="NZ_BALG01000051.1"/>
</dbReference>
<dbReference type="AlphaFoldDB" id="M9LGS9"/>
<feature type="non-terminal residue" evidence="1">
    <location>
        <position position="1"/>
    </location>
</feature>